<feature type="transmembrane region" description="Helical" evidence="2">
    <location>
        <begin position="496"/>
        <end position="519"/>
    </location>
</feature>
<feature type="compositionally biased region" description="Polar residues" evidence="1">
    <location>
        <begin position="463"/>
        <end position="478"/>
    </location>
</feature>
<proteinExistence type="predicted"/>
<dbReference type="OrthoDB" id="409136at2759"/>
<feature type="region of interest" description="Disordered" evidence="1">
    <location>
        <begin position="455"/>
        <end position="489"/>
    </location>
</feature>
<gene>
    <name evidence="3" type="ORF">FGG08_002512</name>
</gene>
<accession>A0A9P8KZ44</accession>
<evidence type="ECO:0000256" key="2">
    <source>
        <dbReference type="SAM" id="Phobius"/>
    </source>
</evidence>
<sequence>MESWIRSKLITVTRTRERPQWPEPGRSAGERYRDLGRGKCCWAAIGPAGEIAERVCKDIKAVFEQREEHLREGEKEKNNLGFGVYMIGRTKEKARPTVIVYCLSPNIRKKAIALIKEKVQLDVCIRIGSIPHAPVLVARQGEMIETRHEPLGTLEPADKDARTVLLLDEFANPCGAPISTRAPTSGLSSDPRSATMGGVLSIGGEYYGLTVQHIISDDFRPDDPPGGNGDQLILEVDSEFDDEDLGDSDTSEGDHCCKEWDTRFTVIYSNRAAKLGPEYRSNTKRHANSAMIGTLLKQSHWVDEALDWLLFKIENINFSAGNEMVLNEKKLLPKRSDRDTPPDRNVWVATGNTGVVKGHISGTVFYLNIGCQKGFQKVWVVRLERDIMAGDSGSWVIDSETGDIYGHIVAGESNLAYIMPAYQIFRDIEKRFEKVVEIPTTNGLALQSDRLHLEPEPERLPSVTRSDFASPRGQTTTEQGRKPQRQEGQLHPITPLGLVSLFVSIIMIIALSVCVGIFYRRPHAPKTTPHVLTAPPANVFPVVDSGLGAAHIVLDQYFTLWPGGPETKVVYNGGGGKLCIRTKSEPIWRNSVECVEGVNPKINTPLTMLDWMGGPSIYFLSADGTLSGIDYIPKNDTWKPSSINEHKIKAHDLSQIASLTWSNGTSAWIYYQNPSGVIHEFGIGDYRDRSWIQGARLGRAQVGSEEVFFQEYDGAVYARMYAGSSWLPDIYEIAGTSGNVPDGASIVVATVNATTNGTVLLSYVAADGWLKVQTRGTVGTSDHAAFSSPKTLVEGSAHPAAGLVAVDSSGTATLYFVSGQEILELSNDDLATGNWTTITI</sequence>
<evidence type="ECO:0000256" key="1">
    <source>
        <dbReference type="SAM" id="MobiDB-lite"/>
    </source>
</evidence>
<keyword evidence="2" id="KW-1133">Transmembrane helix</keyword>
<dbReference type="SUPFAM" id="SSF89372">
    <property type="entry name" value="Fucose-specific lectin"/>
    <property type="match status" value="1"/>
</dbReference>
<keyword evidence="2" id="KW-0812">Transmembrane</keyword>
<keyword evidence="2" id="KW-0472">Membrane</keyword>
<protein>
    <recommendedName>
        <fullName evidence="5">Fucose-specific lectin</fullName>
    </recommendedName>
</protein>
<dbReference type="Proteomes" id="UP000698800">
    <property type="component" value="Unassembled WGS sequence"/>
</dbReference>
<evidence type="ECO:0000313" key="4">
    <source>
        <dbReference type="Proteomes" id="UP000698800"/>
    </source>
</evidence>
<dbReference type="AlphaFoldDB" id="A0A9P8KZ44"/>
<organism evidence="3 4">
    <name type="scientific">Glutinoglossum americanum</name>
    <dbReference type="NCBI Taxonomy" id="1670608"/>
    <lineage>
        <taxon>Eukaryota</taxon>
        <taxon>Fungi</taxon>
        <taxon>Dikarya</taxon>
        <taxon>Ascomycota</taxon>
        <taxon>Pezizomycotina</taxon>
        <taxon>Geoglossomycetes</taxon>
        <taxon>Geoglossales</taxon>
        <taxon>Geoglossaceae</taxon>
        <taxon>Glutinoglossum</taxon>
    </lineage>
</organism>
<keyword evidence="4" id="KW-1185">Reference proteome</keyword>
<dbReference type="EMBL" id="JAGHQL010000038">
    <property type="protein sequence ID" value="KAH0543167.1"/>
    <property type="molecule type" value="Genomic_DNA"/>
</dbReference>
<name>A0A9P8KZ44_9PEZI</name>
<comment type="caution">
    <text evidence="3">The sequence shown here is derived from an EMBL/GenBank/DDBJ whole genome shotgun (WGS) entry which is preliminary data.</text>
</comment>
<evidence type="ECO:0000313" key="3">
    <source>
        <dbReference type="EMBL" id="KAH0543167.1"/>
    </source>
</evidence>
<reference evidence="3" key="1">
    <citation type="submission" date="2021-03" db="EMBL/GenBank/DDBJ databases">
        <title>Comparative genomics and phylogenomic investigation of the class Geoglossomycetes provide insights into ecological specialization and systematics.</title>
        <authorList>
            <person name="Melie T."/>
            <person name="Pirro S."/>
            <person name="Miller A.N."/>
            <person name="Quandt A."/>
        </authorList>
    </citation>
    <scope>NUCLEOTIDE SEQUENCE</scope>
    <source>
        <strain evidence="3">GBOQ0MN5Z8</strain>
    </source>
</reference>
<evidence type="ECO:0008006" key="5">
    <source>
        <dbReference type="Google" id="ProtNLM"/>
    </source>
</evidence>
<dbReference type="Gene3D" id="2.120.10.70">
    <property type="entry name" value="Fucose-specific lectin"/>
    <property type="match status" value="1"/>
</dbReference>